<evidence type="ECO:0000313" key="3">
    <source>
        <dbReference type="Proteomes" id="UP001156666"/>
    </source>
</evidence>
<dbReference type="EMBL" id="BSOH01000005">
    <property type="protein sequence ID" value="GLR16299.1"/>
    <property type="molecule type" value="Genomic_DNA"/>
</dbReference>
<organism evidence="2 3">
    <name type="scientific">Portibacter lacus</name>
    <dbReference type="NCBI Taxonomy" id="1099794"/>
    <lineage>
        <taxon>Bacteria</taxon>
        <taxon>Pseudomonadati</taxon>
        <taxon>Bacteroidota</taxon>
        <taxon>Saprospiria</taxon>
        <taxon>Saprospirales</taxon>
        <taxon>Haliscomenobacteraceae</taxon>
        <taxon>Portibacter</taxon>
    </lineage>
</organism>
<dbReference type="GO" id="GO:0030170">
    <property type="term" value="F:pyridoxal phosphate binding"/>
    <property type="evidence" value="ECO:0007669"/>
    <property type="project" value="InterPro"/>
</dbReference>
<dbReference type="RefSeq" id="WP_235293100.1">
    <property type="nucleotide sequence ID" value="NZ_BSOH01000005.1"/>
</dbReference>
<dbReference type="GO" id="GO:0003824">
    <property type="term" value="F:catalytic activity"/>
    <property type="evidence" value="ECO:0007669"/>
    <property type="project" value="InterPro"/>
</dbReference>
<reference evidence="2" key="2">
    <citation type="submission" date="2023-01" db="EMBL/GenBank/DDBJ databases">
        <title>Draft genome sequence of Portibacter lacus strain NBRC 108769.</title>
        <authorList>
            <person name="Sun Q."/>
            <person name="Mori K."/>
        </authorList>
    </citation>
    <scope>NUCLEOTIDE SEQUENCE</scope>
    <source>
        <strain evidence="2">NBRC 108769</strain>
    </source>
</reference>
<dbReference type="Pfam" id="PF03473">
    <property type="entry name" value="MOSC"/>
    <property type="match status" value="1"/>
</dbReference>
<reference evidence="2" key="1">
    <citation type="journal article" date="2014" name="Int. J. Syst. Evol. Microbiol.">
        <title>Complete genome sequence of Corynebacterium casei LMG S-19264T (=DSM 44701T), isolated from a smear-ripened cheese.</title>
        <authorList>
            <consortium name="US DOE Joint Genome Institute (JGI-PGF)"/>
            <person name="Walter F."/>
            <person name="Albersmeier A."/>
            <person name="Kalinowski J."/>
            <person name="Ruckert C."/>
        </authorList>
    </citation>
    <scope>NUCLEOTIDE SEQUENCE</scope>
    <source>
        <strain evidence="2">NBRC 108769</strain>
    </source>
</reference>
<dbReference type="Proteomes" id="UP001156666">
    <property type="component" value="Unassembled WGS sequence"/>
</dbReference>
<keyword evidence="3" id="KW-1185">Reference proteome</keyword>
<dbReference type="InterPro" id="IPR011037">
    <property type="entry name" value="Pyrv_Knase-like_insert_dom_sf"/>
</dbReference>
<dbReference type="SUPFAM" id="SSF141673">
    <property type="entry name" value="MOSC N-terminal domain-like"/>
    <property type="match status" value="1"/>
</dbReference>
<dbReference type="GO" id="GO:0030151">
    <property type="term" value="F:molybdenum ion binding"/>
    <property type="evidence" value="ECO:0007669"/>
    <property type="project" value="InterPro"/>
</dbReference>
<dbReference type="InterPro" id="IPR005303">
    <property type="entry name" value="MOCOS_middle"/>
</dbReference>
<evidence type="ECO:0000259" key="1">
    <source>
        <dbReference type="PROSITE" id="PS51340"/>
    </source>
</evidence>
<comment type="caution">
    <text evidence="2">The sequence shown here is derived from an EMBL/GenBank/DDBJ whole genome shotgun (WGS) entry which is preliminary data.</text>
</comment>
<protein>
    <recommendedName>
        <fullName evidence="1">MOSC domain-containing protein</fullName>
    </recommendedName>
</protein>
<dbReference type="Pfam" id="PF03476">
    <property type="entry name" value="MOSC_N"/>
    <property type="match status" value="1"/>
</dbReference>
<accession>A0AA37SNG4</accession>
<dbReference type="PANTHER" id="PTHR14237">
    <property type="entry name" value="MOLYBDOPTERIN COFACTOR SULFURASE MOSC"/>
    <property type="match status" value="1"/>
</dbReference>
<proteinExistence type="predicted"/>
<dbReference type="SUPFAM" id="SSF50800">
    <property type="entry name" value="PK beta-barrel domain-like"/>
    <property type="match status" value="1"/>
</dbReference>
<feature type="domain" description="MOSC" evidence="1">
    <location>
        <begin position="127"/>
        <end position="264"/>
    </location>
</feature>
<evidence type="ECO:0000313" key="2">
    <source>
        <dbReference type="EMBL" id="GLR16299.1"/>
    </source>
</evidence>
<sequence length="264" mass="30113">MEVKDIIIYPIKSAGGIHLDQAMALEEGLKYDRRMMLADENGQFISQRNFPQLALVGAKLENNGFHFFKKSKPSDSIFIPHDAALGTYEAVRVWEHEFTARKVLLDIHLWFSEIVGMKIFLFKTGEKSNRTKELVKPPGITKVSMADGYPYLIISEASLRDLNRRLIVPVPMERFRPNIVIKNSLPYQEDGLDKIAIGEVKFRMIKECVRCVMVNIDQKTSKKLVEPLKTLSLYRKEDNNVYFGMNAIALHSGNIHVGDSISEI</sequence>
<dbReference type="PANTHER" id="PTHR14237:SF19">
    <property type="entry name" value="MITOCHONDRIAL AMIDOXIME REDUCING COMPONENT 1"/>
    <property type="match status" value="1"/>
</dbReference>
<dbReference type="AlphaFoldDB" id="A0AA37SNG4"/>
<dbReference type="PROSITE" id="PS51340">
    <property type="entry name" value="MOSC"/>
    <property type="match status" value="1"/>
</dbReference>
<dbReference type="InterPro" id="IPR005302">
    <property type="entry name" value="MoCF_Sase_C"/>
</dbReference>
<gene>
    <name evidence="2" type="ORF">GCM10007940_09140</name>
</gene>
<name>A0AA37SNG4_9BACT</name>